<reference evidence="11 12" key="1">
    <citation type="journal article" date="2015" name="Nature">
        <title>rRNA introns, odd ribosomes, and small enigmatic genomes across a large radiation of phyla.</title>
        <authorList>
            <person name="Brown C.T."/>
            <person name="Hug L.A."/>
            <person name="Thomas B.C."/>
            <person name="Sharon I."/>
            <person name="Castelle C.J."/>
            <person name="Singh A."/>
            <person name="Wilkins M.J."/>
            <person name="Williams K.H."/>
            <person name="Banfield J.F."/>
        </authorList>
    </citation>
    <scope>NUCLEOTIDE SEQUENCE [LARGE SCALE GENOMIC DNA]</scope>
</reference>
<keyword evidence="7 9" id="KW-0472">Membrane</keyword>
<evidence type="ECO:0000256" key="3">
    <source>
        <dbReference type="ARBA" id="ARBA00022475"/>
    </source>
</evidence>
<dbReference type="InterPro" id="IPR003439">
    <property type="entry name" value="ABC_transporter-like_ATP-bd"/>
</dbReference>
<evidence type="ECO:0000256" key="7">
    <source>
        <dbReference type="ARBA" id="ARBA00023136"/>
    </source>
</evidence>
<keyword evidence="8 9" id="KW-0131">Cell cycle</keyword>
<evidence type="ECO:0000256" key="1">
    <source>
        <dbReference type="ARBA" id="ARBA00005417"/>
    </source>
</evidence>
<dbReference type="SMART" id="SM00382">
    <property type="entry name" value="AAA"/>
    <property type="match status" value="1"/>
</dbReference>
<accession>A0A0G0C2M0</accession>
<evidence type="ECO:0000313" key="12">
    <source>
        <dbReference type="Proteomes" id="UP000034581"/>
    </source>
</evidence>
<protein>
    <recommendedName>
        <fullName evidence="2 9">Cell division ATP-binding protein FtsE</fullName>
    </recommendedName>
</protein>
<dbReference type="PROSITE" id="PS50893">
    <property type="entry name" value="ABC_TRANSPORTER_2"/>
    <property type="match status" value="1"/>
</dbReference>
<dbReference type="Gene3D" id="3.40.50.300">
    <property type="entry name" value="P-loop containing nucleotide triphosphate hydrolases"/>
    <property type="match status" value="1"/>
</dbReference>
<dbReference type="InterPro" id="IPR003593">
    <property type="entry name" value="AAA+_ATPase"/>
</dbReference>
<dbReference type="Proteomes" id="UP000034581">
    <property type="component" value="Unassembled WGS sequence"/>
</dbReference>
<evidence type="ECO:0000259" key="10">
    <source>
        <dbReference type="PROSITE" id="PS50893"/>
    </source>
</evidence>
<evidence type="ECO:0000256" key="9">
    <source>
        <dbReference type="RuleBase" id="RU365094"/>
    </source>
</evidence>
<evidence type="ECO:0000313" key="11">
    <source>
        <dbReference type="EMBL" id="KKP70351.1"/>
    </source>
</evidence>
<dbReference type="PATRIC" id="fig|1618350.3.peg.269"/>
<sequence>MIKFDNVSRRFTKISVALKDINFEIDKGEFVFIVGPSGAGKTSLLRMMNREDRPTSGKVFVDGANIAHLPSRKLPALRRKVGVVYQDFKLLPKKTVFENVAFAMEVSGKTNGEIQKVVPYMLKLVGLQDKRDSFPHQLSGGESQRTAIARALVHEPKILIADEPTGNLDQTNAWEIIQLLNQINSWGTTVLMATHNQDIVNALQKRVLSLDHGQVVRDVAKGKYVEE</sequence>
<dbReference type="AlphaFoldDB" id="A0A0G0C2M0"/>
<keyword evidence="3 9" id="KW-1003">Cell membrane</keyword>
<dbReference type="STRING" id="1618350.UR67_C0001G0260"/>
<evidence type="ECO:0000256" key="6">
    <source>
        <dbReference type="ARBA" id="ARBA00022840"/>
    </source>
</evidence>
<dbReference type="GO" id="GO:0005524">
    <property type="term" value="F:ATP binding"/>
    <property type="evidence" value="ECO:0007669"/>
    <property type="project" value="UniProtKB-UniRule"/>
</dbReference>
<evidence type="ECO:0000256" key="2">
    <source>
        <dbReference type="ARBA" id="ARBA00020019"/>
    </source>
</evidence>
<dbReference type="GO" id="GO:0022857">
    <property type="term" value="F:transmembrane transporter activity"/>
    <property type="evidence" value="ECO:0007669"/>
    <property type="project" value="TreeGrafter"/>
</dbReference>
<dbReference type="InterPro" id="IPR005286">
    <property type="entry name" value="Cell_div_FtsE"/>
</dbReference>
<keyword evidence="6 9" id="KW-0067">ATP-binding</keyword>
<gene>
    <name evidence="9" type="primary">ftsE</name>
    <name evidence="11" type="ORF">UR67_C0001G0260</name>
</gene>
<dbReference type="Pfam" id="PF00005">
    <property type="entry name" value="ABC_tran"/>
    <property type="match status" value="1"/>
</dbReference>
<comment type="subcellular location">
    <subcellularLocation>
        <location evidence="9">Cell membrane</location>
        <topology evidence="9">Peripheral membrane protein</topology>
        <orientation evidence="9">Cytoplasmic side</orientation>
    </subcellularLocation>
</comment>
<name>A0A0G0C2M0_UNCC3</name>
<comment type="function">
    <text evidence="9">Part of the ABC transporter FtsEX involved in cellular division.</text>
</comment>
<dbReference type="InterPro" id="IPR027417">
    <property type="entry name" value="P-loop_NTPase"/>
</dbReference>
<dbReference type="NCBIfam" id="TIGR02673">
    <property type="entry name" value="FtsE"/>
    <property type="match status" value="1"/>
</dbReference>
<dbReference type="InterPro" id="IPR015854">
    <property type="entry name" value="ABC_transpr_LolD-like"/>
</dbReference>
<comment type="subunit">
    <text evidence="9">Homodimer. Forms a membrane-associated complex with FtsX.</text>
</comment>
<keyword evidence="5 9" id="KW-0547">Nucleotide-binding</keyword>
<dbReference type="PANTHER" id="PTHR24220">
    <property type="entry name" value="IMPORT ATP-BINDING PROTEIN"/>
    <property type="match status" value="1"/>
</dbReference>
<dbReference type="FunFam" id="3.40.50.300:FF:000056">
    <property type="entry name" value="Cell division ATP-binding protein FtsE"/>
    <property type="match status" value="1"/>
</dbReference>
<dbReference type="GO" id="GO:0016887">
    <property type="term" value="F:ATP hydrolysis activity"/>
    <property type="evidence" value="ECO:0007669"/>
    <property type="project" value="InterPro"/>
</dbReference>
<dbReference type="EMBL" id="LBQB01000001">
    <property type="protein sequence ID" value="KKP70351.1"/>
    <property type="molecule type" value="Genomic_DNA"/>
</dbReference>
<organism evidence="11 12">
    <name type="scientific">candidate division CPR3 bacterium GW2011_GWF2_35_18</name>
    <dbReference type="NCBI Taxonomy" id="1618350"/>
    <lineage>
        <taxon>Bacteria</taxon>
        <taxon>Bacteria division CPR3</taxon>
    </lineage>
</organism>
<feature type="domain" description="ABC transporter" evidence="10">
    <location>
        <begin position="2"/>
        <end position="227"/>
    </location>
</feature>
<dbReference type="PANTHER" id="PTHR24220:SF470">
    <property type="entry name" value="CELL DIVISION ATP-BINDING PROTEIN FTSE"/>
    <property type="match status" value="1"/>
</dbReference>
<dbReference type="GO" id="GO:0051301">
    <property type="term" value="P:cell division"/>
    <property type="evidence" value="ECO:0007669"/>
    <property type="project" value="UniProtKB-UniRule"/>
</dbReference>
<dbReference type="SUPFAM" id="SSF52540">
    <property type="entry name" value="P-loop containing nucleoside triphosphate hydrolases"/>
    <property type="match status" value="1"/>
</dbReference>
<comment type="similarity">
    <text evidence="1 9">Belongs to the ABC transporter superfamily.</text>
</comment>
<comment type="caution">
    <text evidence="11">The sequence shown here is derived from an EMBL/GenBank/DDBJ whole genome shotgun (WGS) entry which is preliminary data.</text>
</comment>
<dbReference type="GO" id="GO:0005886">
    <property type="term" value="C:plasma membrane"/>
    <property type="evidence" value="ECO:0007669"/>
    <property type="project" value="UniProtKB-SubCell"/>
</dbReference>
<proteinExistence type="inferred from homology"/>
<evidence type="ECO:0000256" key="4">
    <source>
        <dbReference type="ARBA" id="ARBA00022618"/>
    </source>
</evidence>
<keyword evidence="4 9" id="KW-0132">Cell division</keyword>
<evidence type="ECO:0000256" key="5">
    <source>
        <dbReference type="ARBA" id="ARBA00022741"/>
    </source>
</evidence>
<evidence type="ECO:0000256" key="8">
    <source>
        <dbReference type="ARBA" id="ARBA00023306"/>
    </source>
</evidence>